<dbReference type="InterPro" id="IPR015421">
    <property type="entry name" value="PyrdxlP-dep_Trfase_major"/>
</dbReference>
<dbReference type="Gene3D" id="3.90.1150.10">
    <property type="entry name" value="Aspartate Aminotransferase, domain 1"/>
    <property type="match status" value="1"/>
</dbReference>
<dbReference type="Gene3D" id="3.60.20.40">
    <property type="match status" value="1"/>
</dbReference>
<dbReference type="PROSITE" id="PS00595">
    <property type="entry name" value="AA_TRANSFER_CLASS_5"/>
    <property type="match status" value="1"/>
</dbReference>
<proteinExistence type="predicted"/>
<organism evidence="3 4">
    <name type="scientific">Phytophthora kernoviae 00238/432</name>
    <dbReference type="NCBI Taxonomy" id="1284355"/>
    <lineage>
        <taxon>Eukaryota</taxon>
        <taxon>Sar</taxon>
        <taxon>Stramenopiles</taxon>
        <taxon>Oomycota</taxon>
        <taxon>Peronosporomycetes</taxon>
        <taxon>Peronosporales</taxon>
        <taxon>Peronosporaceae</taxon>
        <taxon>Phytophthora</taxon>
    </lineage>
</organism>
<dbReference type="Gene3D" id="3.40.640.10">
    <property type="entry name" value="Type I PLP-dependent aspartate aminotransferase-like (Major domain)"/>
    <property type="match status" value="1"/>
</dbReference>
<dbReference type="SUPFAM" id="SSF56235">
    <property type="entry name" value="N-terminal nucleophile aminohydrolases (Ntn hydrolases)"/>
    <property type="match status" value="1"/>
</dbReference>
<evidence type="ECO:0008006" key="5">
    <source>
        <dbReference type="Google" id="ProtNLM"/>
    </source>
</evidence>
<comment type="cofactor">
    <cofactor evidence="1">
        <name>pyridoxal 5'-phosphate</name>
        <dbReference type="ChEBI" id="CHEBI:597326"/>
    </cofactor>
</comment>
<sequence>MQPLAEIGKTCRELDILLVVDAVATIGGTPVKTDAWHLDAVMGGTQKCLSVPSGMAPLTYNSRVEKKLMSRKTVERGLRDATSARAEGRTIASNYFDLSQLQDYWSSARLNHHTEATSMLYGLHEGLRILLQEGLETRFQRHRINERALVAGIQGMGLKLYGDMSSKLPVVTCIEIPDGVDGESEGELLLQSELAASIRLIQAGGRDVFYSGELAEQLTSAIREDGGMLAPADFAAHKGEWVKPITIDYRGYQVHQMPPNSQGFSMLMMLNMLEHIDLSSVARTSPEFYHLMAEVVKKAFRDRDRYLTDPEFRDIPVKDLLSKVYGDELWNEIQSAPPVAQPFLSKTMGQDTAYAAIVDNEGNAVSFIQSLYFDFGAAYVPGDTGVIMQNRGSFFSLDPKDANVLEPNKRSFHTLMPGLVTRNGKPYMLVGTQGGEGQPQTQLSVLTGVLDYGLTIQEAIALPRWVYGRTWGEEGDTMRVENRYHDDVCDTLARWGHNVESRAPWDGIMGQSQGIVIREDGMISGAADPRGDGMTIGW</sequence>
<evidence type="ECO:0000313" key="4">
    <source>
        <dbReference type="Proteomes" id="UP000702964"/>
    </source>
</evidence>
<dbReference type="InterPro" id="IPR052896">
    <property type="entry name" value="GGT-like_enzyme"/>
</dbReference>
<evidence type="ECO:0000313" key="3">
    <source>
        <dbReference type="EMBL" id="KAF4326187.1"/>
    </source>
</evidence>
<gene>
    <name evidence="3" type="ORF">G195_000245</name>
</gene>
<dbReference type="SUPFAM" id="SSF53383">
    <property type="entry name" value="PLP-dependent transferases"/>
    <property type="match status" value="1"/>
</dbReference>
<dbReference type="InterPro" id="IPR043138">
    <property type="entry name" value="GGT_lsub"/>
</dbReference>
<protein>
    <recommendedName>
        <fullName evidence="5">Gamma-glutamyltransferase</fullName>
    </recommendedName>
</protein>
<dbReference type="EMBL" id="AOFI03000001">
    <property type="protein sequence ID" value="KAF4326187.1"/>
    <property type="molecule type" value="Genomic_DNA"/>
</dbReference>
<name>A0A8J4SXG3_9STRA</name>
<accession>A0A8J4SXG3</accession>
<dbReference type="Gene3D" id="1.10.246.130">
    <property type="match status" value="1"/>
</dbReference>
<evidence type="ECO:0000256" key="2">
    <source>
        <dbReference type="ARBA" id="ARBA00022898"/>
    </source>
</evidence>
<dbReference type="Pfam" id="PF01019">
    <property type="entry name" value="G_glu_transpept"/>
    <property type="match status" value="1"/>
</dbReference>
<dbReference type="InterPro" id="IPR029055">
    <property type="entry name" value="Ntn_hydrolases_N"/>
</dbReference>
<keyword evidence="2" id="KW-0663">Pyridoxal phosphate</keyword>
<dbReference type="InterPro" id="IPR020578">
    <property type="entry name" value="Aminotrans_V_PyrdxlP_BS"/>
</dbReference>
<dbReference type="PANTHER" id="PTHR43881:SF1">
    <property type="entry name" value="GAMMA-GLUTAMYLTRANSPEPTIDASE (AFU_ORTHOLOGUE AFUA_4G13580)"/>
    <property type="match status" value="1"/>
</dbReference>
<dbReference type="PANTHER" id="PTHR43881">
    <property type="entry name" value="GAMMA-GLUTAMYLTRANSPEPTIDASE (AFU_ORTHOLOGUE AFUA_4G13580)"/>
    <property type="match status" value="1"/>
</dbReference>
<reference evidence="3" key="2">
    <citation type="submission" date="2020-02" db="EMBL/GenBank/DDBJ databases">
        <authorList>
            <person name="Studholme D.J."/>
        </authorList>
    </citation>
    <scope>NUCLEOTIDE SEQUENCE</scope>
    <source>
        <strain evidence="3">00238/432</strain>
    </source>
</reference>
<evidence type="ECO:0000256" key="1">
    <source>
        <dbReference type="ARBA" id="ARBA00001933"/>
    </source>
</evidence>
<dbReference type="Proteomes" id="UP000702964">
    <property type="component" value="Unassembled WGS sequence"/>
</dbReference>
<dbReference type="InterPro" id="IPR043137">
    <property type="entry name" value="GGT_ssub_C"/>
</dbReference>
<dbReference type="InterPro" id="IPR015424">
    <property type="entry name" value="PyrdxlP-dep_Trfase"/>
</dbReference>
<reference evidence="3" key="1">
    <citation type="journal article" date="2015" name="Genom Data">
        <title>Draft genome sequences of Phytophthora kernoviae and Phytophthora ramorum lineage EU2 from Scotland.</title>
        <authorList>
            <person name="Sambles C."/>
            <person name="Schlenzig A."/>
            <person name="O'Neill P."/>
            <person name="Grant M."/>
            <person name="Studholme D.J."/>
        </authorList>
    </citation>
    <scope>NUCLEOTIDE SEQUENCE</scope>
    <source>
        <strain evidence="3">00238/432</strain>
    </source>
</reference>
<dbReference type="PRINTS" id="PR01210">
    <property type="entry name" value="GGTRANSPTASE"/>
</dbReference>
<dbReference type="InterPro" id="IPR015422">
    <property type="entry name" value="PyrdxlP-dep_Trfase_small"/>
</dbReference>
<comment type="caution">
    <text evidence="3">The sequence shown here is derived from an EMBL/GenBank/DDBJ whole genome shotgun (WGS) entry which is preliminary data.</text>
</comment>
<dbReference type="AlphaFoldDB" id="A0A8J4SXG3"/>